<dbReference type="EMBL" id="MT141990">
    <property type="protein sequence ID" value="QJA72953.1"/>
    <property type="molecule type" value="Genomic_DNA"/>
</dbReference>
<protein>
    <submittedName>
        <fullName evidence="1">Uncharacterized protein</fullName>
    </submittedName>
</protein>
<accession>A0A6M3JSJ6</accession>
<proteinExistence type="predicted"/>
<evidence type="ECO:0000313" key="1">
    <source>
        <dbReference type="EMBL" id="QJA72953.1"/>
    </source>
</evidence>
<sequence>MKRKYTRKVSPEVVQVKSDGFKYSDLPLSLRKEIEHIIEWRKMLDLFDDSVERKERALRYWEFKNGKTIH</sequence>
<organism evidence="1">
    <name type="scientific">viral metagenome</name>
    <dbReference type="NCBI Taxonomy" id="1070528"/>
    <lineage>
        <taxon>unclassified sequences</taxon>
        <taxon>metagenomes</taxon>
        <taxon>organismal metagenomes</taxon>
    </lineage>
</organism>
<reference evidence="1" key="1">
    <citation type="submission" date="2020-03" db="EMBL/GenBank/DDBJ databases">
        <title>The deep terrestrial virosphere.</title>
        <authorList>
            <person name="Holmfeldt K."/>
            <person name="Nilsson E."/>
            <person name="Simone D."/>
            <person name="Lopez-Fernandez M."/>
            <person name="Wu X."/>
            <person name="de Brujin I."/>
            <person name="Lundin D."/>
            <person name="Andersson A."/>
            <person name="Bertilsson S."/>
            <person name="Dopson M."/>
        </authorList>
    </citation>
    <scope>NUCLEOTIDE SEQUENCE</scope>
    <source>
        <strain evidence="1">MM415A02550</strain>
    </source>
</reference>
<name>A0A6M3JSJ6_9ZZZZ</name>
<dbReference type="AlphaFoldDB" id="A0A6M3JSJ6"/>
<gene>
    <name evidence="1" type="ORF">MM415A02550_0013</name>
</gene>